<feature type="transmembrane region" description="Helical" evidence="2">
    <location>
        <begin position="122"/>
        <end position="144"/>
    </location>
</feature>
<feature type="transmembrane region" description="Helical" evidence="2">
    <location>
        <begin position="15"/>
        <end position="41"/>
    </location>
</feature>
<evidence type="ECO:0000256" key="2">
    <source>
        <dbReference type="SAM" id="Phobius"/>
    </source>
</evidence>
<keyword evidence="2" id="KW-0812">Transmembrane</keyword>
<keyword evidence="2" id="KW-1133">Transmembrane helix</keyword>
<dbReference type="Proteomes" id="UP001362999">
    <property type="component" value="Unassembled WGS sequence"/>
</dbReference>
<dbReference type="EMBL" id="JAWWNJ010000017">
    <property type="protein sequence ID" value="KAK7038425.1"/>
    <property type="molecule type" value="Genomic_DNA"/>
</dbReference>
<gene>
    <name evidence="4" type="ORF">R3P38DRAFT_2905899</name>
</gene>
<keyword evidence="2" id="KW-0472">Membrane</keyword>
<protein>
    <recommendedName>
        <fullName evidence="3">DUF6534 domain-containing protein</fullName>
    </recommendedName>
</protein>
<sequence>MSQGQFQLEVGKLTIPLFIGTILNWALLGALAVQVYLYVLAFPKDRPVNKLVVAFIFIAELLQTLGDSRNTIETFGAGWGDFSGLDQVRWAWFSVPILGSTIACAGQLFFAWRLSVISGGVWYMPAVITVITVFQWGGGVWTGVDIIRAGRFSQISAEQLKPPIAWLSATAAADLIIVASTLYYIIKARDNEFQFESATNRSISRVIRVSAETGVLCAIFAILDLAIFVQFDGNNYHLGVCIWLSKVYSMSVMVILNSRAYIGHELPPNASKPHLSQVAFPTIGPLSPIHAPVSVHLGRRSSDLHSHTDSDSHSHLQIQLDKERGRIDV</sequence>
<proteinExistence type="predicted"/>
<evidence type="ECO:0000259" key="3">
    <source>
        <dbReference type="Pfam" id="PF20152"/>
    </source>
</evidence>
<feature type="transmembrane region" description="Helical" evidence="2">
    <location>
        <begin position="206"/>
        <end position="230"/>
    </location>
</feature>
<accession>A0AAW0CK64</accession>
<feature type="transmembrane region" description="Helical" evidence="2">
    <location>
        <begin position="90"/>
        <end position="110"/>
    </location>
</feature>
<dbReference type="InterPro" id="IPR045339">
    <property type="entry name" value="DUF6534"/>
</dbReference>
<feature type="transmembrane region" description="Helical" evidence="2">
    <location>
        <begin position="164"/>
        <end position="186"/>
    </location>
</feature>
<evidence type="ECO:0000313" key="5">
    <source>
        <dbReference type="Proteomes" id="UP001362999"/>
    </source>
</evidence>
<name>A0AAW0CK64_9AGAR</name>
<evidence type="ECO:0000313" key="4">
    <source>
        <dbReference type="EMBL" id="KAK7038425.1"/>
    </source>
</evidence>
<keyword evidence="5" id="KW-1185">Reference proteome</keyword>
<organism evidence="4 5">
    <name type="scientific">Favolaschia claudopus</name>
    <dbReference type="NCBI Taxonomy" id="2862362"/>
    <lineage>
        <taxon>Eukaryota</taxon>
        <taxon>Fungi</taxon>
        <taxon>Dikarya</taxon>
        <taxon>Basidiomycota</taxon>
        <taxon>Agaricomycotina</taxon>
        <taxon>Agaricomycetes</taxon>
        <taxon>Agaricomycetidae</taxon>
        <taxon>Agaricales</taxon>
        <taxon>Marasmiineae</taxon>
        <taxon>Mycenaceae</taxon>
        <taxon>Favolaschia</taxon>
    </lineage>
</organism>
<dbReference type="PANTHER" id="PTHR40465:SF1">
    <property type="entry name" value="DUF6534 DOMAIN-CONTAINING PROTEIN"/>
    <property type="match status" value="1"/>
</dbReference>
<reference evidence="4 5" key="1">
    <citation type="journal article" date="2024" name="J Genomics">
        <title>Draft genome sequencing and assembly of Favolaschia claudopus CIRM-BRFM 2984 isolated from oak limbs.</title>
        <authorList>
            <person name="Navarro D."/>
            <person name="Drula E."/>
            <person name="Chaduli D."/>
            <person name="Cazenave R."/>
            <person name="Ahrendt S."/>
            <person name="Wang J."/>
            <person name="Lipzen A."/>
            <person name="Daum C."/>
            <person name="Barry K."/>
            <person name="Grigoriev I.V."/>
            <person name="Favel A."/>
            <person name="Rosso M.N."/>
            <person name="Martin F."/>
        </authorList>
    </citation>
    <scope>NUCLEOTIDE SEQUENCE [LARGE SCALE GENOMIC DNA]</scope>
    <source>
        <strain evidence="4 5">CIRM-BRFM 2984</strain>
    </source>
</reference>
<dbReference type="AlphaFoldDB" id="A0AAW0CK64"/>
<feature type="domain" description="DUF6534" evidence="3">
    <location>
        <begin position="170"/>
        <end position="261"/>
    </location>
</feature>
<dbReference type="Pfam" id="PF20152">
    <property type="entry name" value="DUF6534"/>
    <property type="match status" value="1"/>
</dbReference>
<dbReference type="PANTHER" id="PTHR40465">
    <property type="entry name" value="CHROMOSOME 1, WHOLE GENOME SHOTGUN SEQUENCE"/>
    <property type="match status" value="1"/>
</dbReference>
<feature type="region of interest" description="Disordered" evidence="1">
    <location>
        <begin position="301"/>
        <end position="329"/>
    </location>
</feature>
<evidence type="ECO:0000256" key="1">
    <source>
        <dbReference type="SAM" id="MobiDB-lite"/>
    </source>
</evidence>
<comment type="caution">
    <text evidence="4">The sequence shown here is derived from an EMBL/GenBank/DDBJ whole genome shotgun (WGS) entry which is preliminary data.</text>
</comment>